<comment type="caution">
    <text evidence="6">The sequence shown here is derived from an EMBL/GenBank/DDBJ whole genome shotgun (WGS) entry which is preliminary data.</text>
</comment>
<dbReference type="Gene3D" id="2.180.10.10">
    <property type="entry name" value="RHS repeat-associated core"/>
    <property type="match status" value="3"/>
</dbReference>
<keyword evidence="7" id="KW-1185">Reference proteome</keyword>
<dbReference type="InterPro" id="IPR022385">
    <property type="entry name" value="Rhs_assc_core"/>
</dbReference>
<dbReference type="NCBIfam" id="TIGR01643">
    <property type="entry name" value="YD_repeat_2x"/>
    <property type="match status" value="3"/>
</dbReference>
<feature type="domain" description="LamG-like jellyroll fold" evidence="5">
    <location>
        <begin position="1028"/>
        <end position="1150"/>
    </location>
</feature>
<evidence type="ECO:0000256" key="3">
    <source>
        <dbReference type="ARBA" id="ARBA00023157"/>
    </source>
</evidence>
<keyword evidence="3" id="KW-1015">Disulfide bond</keyword>
<dbReference type="InterPro" id="IPR050708">
    <property type="entry name" value="T6SS_VgrG/RHS"/>
</dbReference>
<evidence type="ECO:0000256" key="2">
    <source>
        <dbReference type="ARBA" id="ARBA00022737"/>
    </source>
</evidence>
<evidence type="ECO:0000256" key="1">
    <source>
        <dbReference type="ARBA" id="ARBA00022729"/>
    </source>
</evidence>
<dbReference type="InterPro" id="IPR013320">
    <property type="entry name" value="ConA-like_dom_sf"/>
</dbReference>
<feature type="domain" description="LamG-like jellyroll fold" evidence="5">
    <location>
        <begin position="1243"/>
        <end position="1367"/>
    </location>
</feature>
<dbReference type="PRINTS" id="PR00394">
    <property type="entry name" value="RHSPROTEIN"/>
</dbReference>
<keyword evidence="2" id="KW-0677">Repeat</keyword>
<organism evidence="6 7">
    <name type="scientific">Aliiroseovarius halocynthiae</name>
    <dbReference type="NCBI Taxonomy" id="985055"/>
    <lineage>
        <taxon>Bacteria</taxon>
        <taxon>Pseudomonadati</taxon>
        <taxon>Pseudomonadota</taxon>
        <taxon>Alphaproteobacteria</taxon>
        <taxon>Rhodobacterales</taxon>
        <taxon>Paracoccaceae</taxon>
        <taxon>Aliiroseovarius</taxon>
    </lineage>
</organism>
<evidence type="ECO:0000313" key="7">
    <source>
        <dbReference type="Proteomes" id="UP000315816"/>
    </source>
</evidence>
<dbReference type="NCBIfam" id="TIGR03696">
    <property type="entry name" value="Rhs_assc_core"/>
    <property type="match status" value="1"/>
</dbReference>
<name>A0A545SLD5_9RHOB</name>
<evidence type="ECO:0000313" key="6">
    <source>
        <dbReference type="EMBL" id="TQV65794.1"/>
    </source>
</evidence>
<dbReference type="InterPro" id="IPR006558">
    <property type="entry name" value="LamG-like"/>
</dbReference>
<sequence length="2029" mass="223387">MRLLIVFFILFTSTAIAESYEQEWGQSASSIPAWASSAEGSCKKMGLTVIPGMYYDGEFFVRAEQYPVESEGRLTATCYDKYDNTTWVELYCKITKDDGSFYRHRGYCQEPVVCNRCTEFGNPIDAAAGVKRENSVDWTSPKDARFQIERLYLSNGKLSMGWQGNANRVGHAGVWRSSFNELFQYTYSLNEHVFFRKDGSRIHYQNDADRTAVHPQDAMKFKTTGHWLYGFTLHATDKSGLTRSFDARWTWDRRLKGLKWPDGYEINIDWTDAQIAVVRDNKGQRAEYTWRTDTVPGSTRELISKIEIDTDYDETFTPELRIDYSYEPNVRVPSVPMLTEVTRTDLATGTSELAYRYSYLKDANDRPYYPLLLSQIYDGRLNAQGDPTLYAEFGYQLAAPVDITTGGSASGGQMFMFSTPFGTSIRPAISTTHVGANSYQVQLDPDDVTASRRRVINPLGHETVYDFTLEGDRAYASSEAGEATDNVLATTLSRDFTPNAGAPEGLVYAQVGHNGSRTTYERDPQGRILTKTEDADGANPRVTTYTWKGDTNLPATRSTSQLTETFSYTPEGLLSQYSQTDALVGSADYGKSRTWSYTYSVNAQGLSLLKSVDGPGLSADGVDDVVTYEYDASGNLTKTTDANQLETEIVTRDALGLPSLMRDPYGVDWAFSYDINGRVTSVERNPGTAKSVSSTYTYDPVGQLTSYTNFRGHTWSFEYDQARRMNRTVGPTGDVVNYTHDAMGNITHVEYTDGVNAADFWEDTEFDKLGRLLKTVGAEGQIWQYRHDVEDNLDRVTDPLNLTTDNSFDALNRLVSVADRAGYTSQNEHDDADQITEFTDQRAIDTDFVYNGFGEVLSEVSADRGTMSYTYNNRGLVSLMTDARGVVSTYEYDNGSRLIARRFPSDPAQDQTFSYVMEKSITPTKLDITQINGQVARVGTPILLASGAEVELTDDGNLTYSQNGAFNALQTGETATDTFNYSTRNNWGEASDEVVNVVVDGVTYPTPNRAIALWETTSVDIDDVVLPGEFTVEGWVKFPAGTVIRSDETLISDGTVDQSLNFAFERFRFWSQGVDRVAASTPATFETWTHYAITRDASGILRIYINGVLDATGSSSYTHPLTVGTIGSVKNVTAAQFDNLRVWSVARTEVELANNMNGHVPVNSPGLERYYAFDGIGDVAVDETGNATDAVMAGGTKLIGSGSPVTDASPSTDPTADYSGATDRVLELNDSWYVEVGDIALDGEFTIESWVKFPSGSTINYRDQLVSGQPEEKQLVTFNDGRFTLYSEGQNRFSASTPSPHNTWTHYALTRDATGVLRIYIDGLLDATSSGPYATPVTIRAIGGVGNYKTKAQFDNLRIWSVARTEAELASNMNGHVPVNSSGLERYYSFDGQGDIVSDETGSSAASVVASYTYLIQGASYVPDRLGVFAAVQNRTLSVTEGIDVTFNFLDEPLDLPGSGHADLTTDASGKSYVQFDQHTGVPITDFRQIEQHDYGVTYAHNAEGQITSITYPSGHVVAYTRDADERITDITVDLGAGPVSVISGASYLPNGPLTMMTYGDGNLHRAIYDNSYRLAGLQDGQGATMLRDATYTWTVRNNLAAVSDPINPGRNATYGYSPREFLANATGAWDTLDFTYDGVGNRLTRSATQSGNTSTDTYAYSSLSNRLQSITGDAPRSFTYDAAGNTTYDNRQGGGYGYTYDAANRMESFSINGVVQAEYVYNALGQQVIRRLPQDGRTIHTLFDLAGNRIAEYEVDPLTDISTLQREYIWMDGTPVAVIENGTPYFVRTDHIGRPVFATKSAGVSMWQASYLPFGGVHTTPGDPILLRFPGQWFQSESGLHQNWMRDYDPPTGRYIQAGPLGLVDGASVYGYALQNPGRYVDPRGENTAVIGGVYGSTVGGPLGAMAGALIGLGIGYFGGEALIDLWNNNSSEGGRANGPMPYGHGLEHEALAFPLNPFPQDPGSWYCQMLRKYINVLRTTIAWRYTDLNRSSASYGTHLRYIKKLEGHLKKMEANHEAVCGGRCYGP</sequence>
<dbReference type="SMART" id="SM00560">
    <property type="entry name" value="LamGL"/>
    <property type="match status" value="2"/>
</dbReference>
<feature type="chain" id="PRO_5022151505" description="LamG-like jellyroll fold domain-containing protein" evidence="4">
    <location>
        <begin position="18"/>
        <end position="2029"/>
    </location>
</feature>
<accession>A0A545SLD5</accession>
<dbReference type="Pfam" id="PF05593">
    <property type="entry name" value="RHS_repeat"/>
    <property type="match status" value="1"/>
</dbReference>
<dbReference type="InterPro" id="IPR006530">
    <property type="entry name" value="YD"/>
</dbReference>
<proteinExistence type="predicted"/>
<dbReference type="Gene3D" id="2.60.120.200">
    <property type="match status" value="2"/>
</dbReference>
<dbReference type="Proteomes" id="UP000315816">
    <property type="component" value="Unassembled WGS sequence"/>
</dbReference>
<keyword evidence="1 4" id="KW-0732">Signal</keyword>
<gene>
    <name evidence="6" type="ORF">FIL88_15975</name>
</gene>
<dbReference type="PANTHER" id="PTHR32305">
    <property type="match status" value="1"/>
</dbReference>
<dbReference type="PANTHER" id="PTHR32305:SF15">
    <property type="entry name" value="PROTEIN RHSA-RELATED"/>
    <property type="match status" value="1"/>
</dbReference>
<dbReference type="InterPro" id="IPR031325">
    <property type="entry name" value="RHS_repeat"/>
</dbReference>
<feature type="signal peptide" evidence="4">
    <location>
        <begin position="1"/>
        <end position="17"/>
    </location>
</feature>
<evidence type="ECO:0000256" key="4">
    <source>
        <dbReference type="SAM" id="SignalP"/>
    </source>
</evidence>
<dbReference type="RefSeq" id="WP_142854874.1">
    <property type="nucleotide sequence ID" value="NZ_ML660028.1"/>
</dbReference>
<dbReference type="Pfam" id="PF13385">
    <property type="entry name" value="Laminin_G_3"/>
    <property type="match status" value="2"/>
</dbReference>
<evidence type="ECO:0000259" key="5">
    <source>
        <dbReference type="SMART" id="SM00560"/>
    </source>
</evidence>
<dbReference type="InterPro" id="IPR056823">
    <property type="entry name" value="TEN-like_YD-shell"/>
</dbReference>
<dbReference type="SUPFAM" id="SSF49899">
    <property type="entry name" value="Concanavalin A-like lectins/glucanases"/>
    <property type="match status" value="2"/>
</dbReference>
<protein>
    <recommendedName>
        <fullName evidence="5">LamG-like jellyroll fold domain-containing protein</fullName>
    </recommendedName>
</protein>
<reference evidence="6 7" key="1">
    <citation type="submission" date="2019-06" db="EMBL/GenBank/DDBJ databases">
        <title>A novel species of marine bacteria.</title>
        <authorList>
            <person name="Wang Y."/>
        </authorList>
    </citation>
    <scope>NUCLEOTIDE SEQUENCE [LARGE SCALE GENOMIC DNA]</scope>
    <source>
        <strain evidence="6 7">MA1-10</strain>
    </source>
</reference>
<dbReference type="OrthoDB" id="7620568at2"/>
<dbReference type="EMBL" id="VICH01000016">
    <property type="protein sequence ID" value="TQV65794.1"/>
    <property type="molecule type" value="Genomic_DNA"/>
</dbReference>
<dbReference type="Pfam" id="PF25023">
    <property type="entry name" value="TEN_YD-shell"/>
    <property type="match status" value="2"/>
</dbReference>